<evidence type="ECO:0000313" key="2">
    <source>
        <dbReference type="EMBL" id="RKS79581.1"/>
    </source>
</evidence>
<dbReference type="OrthoDB" id="4319500at2"/>
<name>A0A495QZD4_9ACTN</name>
<reference evidence="2 3" key="1">
    <citation type="submission" date="2018-10" db="EMBL/GenBank/DDBJ databases">
        <title>Genomic Encyclopedia of Archaeal and Bacterial Type Strains, Phase II (KMG-II): from individual species to whole genera.</title>
        <authorList>
            <person name="Goeker M."/>
        </authorList>
    </citation>
    <scope>NUCLEOTIDE SEQUENCE [LARGE SCALE GENOMIC DNA]</scope>
    <source>
        <strain evidence="2 3">DSM 43383</strain>
    </source>
</reference>
<gene>
    <name evidence="2" type="ORF">BZB76_1055</name>
</gene>
<dbReference type="Proteomes" id="UP000274601">
    <property type="component" value="Unassembled WGS sequence"/>
</dbReference>
<comment type="caution">
    <text evidence="2">The sequence shown here is derived from an EMBL/GenBank/DDBJ whole genome shotgun (WGS) entry which is preliminary data.</text>
</comment>
<organism evidence="2 3">
    <name type="scientific">Actinomadura pelletieri DSM 43383</name>
    <dbReference type="NCBI Taxonomy" id="1120940"/>
    <lineage>
        <taxon>Bacteria</taxon>
        <taxon>Bacillati</taxon>
        <taxon>Actinomycetota</taxon>
        <taxon>Actinomycetes</taxon>
        <taxon>Streptosporangiales</taxon>
        <taxon>Thermomonosporaceae</taxon>
        <taxon>Actinomadura</taxon>
    </lineage>
</organism>
<sequence>MANFPVRLKVLLREKHWQTHQTFCAEYDKAAKSIDPGLVGSWPSRAQFHRWLSGELKGLPYPHHCRVLEKMLPGWTAEQLFEPCPPQESNQPTSNPDEPMSPDVAELLTTIEHRIDTPKTGEIPWGRTSRTIPAAKARLSSDHGATSDHTQALGRRLLQLQRERRLNDAEITELAGLSGHVVELSKTISLEISEDGAALLEYRFDLLNLGDKPLARVSREVWYEHTTGPLVIKPIPDIDRRIAIQRIHDTTNLAKFAFQISPPLKPGEWARVGYVCDGGKFDLNHYWRESMPRYCRRYEINVRQRHIDLGGCTATEEHPDGSENTATDSLVWDIEDKDAVMSLTRDHLRPNQAVTLRWEPIREEPA</sequence>
<protein>
    <submittedName>
        <fullName evidence="2">Uncharacterized protein</fullName>
    </submittedName>
</protein>
<feature type="region of interest" description="Disordered" evidence="1">
    <location>
        <begin position="80"/>
        <end position="102"/>
    </location>
</feature>
<evidence type="ECO:0000313" key="3">
    <source>
        <dbReference type="Proteomes" id="UP000274601"/>
    </source>
</evidence>
<dbReference type="EMBL" id="RBWU01000001">
    <property type="protein sequence ID" value="RKS79581.1"/>
    <property type="molecule type" value="Genomic_DNA"/>
</dbReference>
<dbReference type="RefSeq" id="WP_147449324.1">
    <property type="nucleotide sequence ID" value="NZ_RBWU01000001.1"/>
</dbReference>
<accession>A0A495QZD4</accession>
<dbReference type="AlphaFoldDB" id="A0A495QZD4"/>
<evidence type="ECO:0000256" key="1">
    <source>
        <dbReference type="SAM" id="MobiDB-lite"/>
    </source>
</evidence>
<feature type="compositionally biased region" description="Polar residues" evidence="1">
    <location>
        <begin position="87"/>
        <end position="96"/>
    </location>
</feature>
<keyword evidence="3" id="KW-1185">Reference proteome</keyword>
<proteinExistence type="predicted"/>